<dbReference type="EMBL" id="LT629736">
    <property type="protein sequence ID" value="SDS08213.1"/>
    <property type="molecule type" value="Genomic_DNA"/>
</dbReference>
<dbReference type="Pfam" id="PF03466">
    <property type="entry name" value="LysR_substrate"/>
    <property type="match status" value="1"/>
</dbReference>
<dbReference type="InterPro" id="IPR036388">
    <property type="entry name" value="WH-like_DNA-bd_sf"/>
</dbReference>
<dbReference type="Gene3D" id="1.10.10.10">
    <property type="entry name" value="Winged helix-like DNA-binding domain superfamily/Winged helix DNA-binding domain"/>
    <property type="match status" value="1"/>
</dbReference>
<dbReference type="Gene3D" id="3.40.190.290">
    <property type="match status" value="1"/>
</dbReference>
<keyword evidence="2" id="KW-0805">Transcription regulation</keyword>
<keyword evidence="7" id="KW-1185">Reference proteome</keyword>
<dbReference type="AlphaFoldDB" id="A0A1H1PAN8"/>
<evidence type="ECO:0000256" key="2">
    <source>
        <dbReference type="ARBA" id="ARBA00023015"/>
    </source>
</evidence>
<evidence type="ECO:0000256" key="3">
    <source>
        <dbReference type="ARBA" id="ARBA00023125"/>
    </source>
</evidence>
<dbReference type="InterPro" id="IPR036390">
    <property type="entry name" value="WH_DNA-bd_sf"/>
</dbReference>
<comment type="similarity">
    <text evidence="1">Belongs to the LysR transcriptional regulatory family.</text>
</comment>
<dbReference type="GO" id="GO:0006351">
    <property type="term" value="P:DNA-templated transcription"/>
    <property type="evidence" value="ECO:0007669"/>
    <property type="project" value="TreeGrafter"/>
</dbReference>
<evidence type="ECO:0000313" key="7">
    <source>
        <dbReference type="Proteomes" id="UP000243207"/>
    </source>
</evidence>
<dbReference type="OrthoDB" id="570111at2"/>
<name>A0A1H1PAN8_9GAMM</name>
<dbReference type="PANTHER" id="PTHR30537:SF3">
    <property type="entry name" value="TRANSCRIPTIONAL REGULATORY PROTEIN"/>
    <property type="match status" value="1"/>
</dbReference>
<dbReference type="PANTHER" id="PTHR30537">
    <property type="entry name" value="HTH-TYPE TRANSCRIPTIONAL REGULATOR"/>
    <property type="match status" value="1"/>
</dbReference>
<proteinExistence type="inferred from homology"/>
<dbReference type="Proteomes" id="UP000243207">
    <property type="component" value="Chromosome I"/>
</dbReference>
<dbReference type="InterPro" id="IPR005119">
    <property type="entry name" value="LysR_subst-bd"/>
</dbReference>
<organism evidence="6 7">
    <name type="scientific">Halopseudomonas xinjiangensis</name>
    <dbReference type="NCBI Taxonomy" id="487184"/>
    <lineage>
        <taxon>Bacteria</taxon>
        <taxon>Pseudomonadati</taxon>
        <taxon>Pseudomonadota</taxon>
        <taxon>Gammaproteobacteria</taxon>
        <taxon>Pseudomonadales</taxon>
        <taxon>Pseudomonadaceae</taxon>
        <taxon>Halopseudomonas</taxon>
    </lineage>
</organism>
<evidence type="ECO:0000313" key="6">
    <source>
        <dbReference type="EMBL" id="SDS08213.1"/>
    </source>
</evidence>
<feature type="domain" description="HTH lysR-type" evidence="5">
    <location>
        <begin position="6"/>
        <end position="63"/>
    </location>
</feature>
<sequence>MNANNLSWDDLRVVLAIARNGSLAGAARSLESSHATIFRRLNALERRIGIRLFFRSRKGYTPTPAGDDLSATAARIELEMLGAERRLTGQDDQLSGTIRLTTTDSLLAGPLAPALSRFSKTHPSITLEIALSNRLYDLGTRDADMAVRPGSNPDERLIGRKVGSIVQSVYASSAAQETHAWIGPDRQLGYVALERWMQASGIDARCSFRADSVLGMYHAVRAGLGKAVLSDYLAENQQPLVSLSEPIAELKTELWILTHPDVARAQRIKALRAHLVSELQAAFAR</sequence>
<evidence type="ECO:0000256" key="4">
    <source>
        <dbReference type="ARBA" id="ARBA00023163"/>
    </source>
</evidence>
<dbReference type="SUPFAM" id="SSF53850">
    <property type="entry name" value="Periplasmic binding protein-like II"/>
    <property type="match status" value="1"/>
</dbReference>
<dbReference type="STRING" id="487184.SAMN05216421_0873"/>
<dbReference type="PROSITE" id="PS50931">
    <property type="entry name" value="HTH_LYSR"/>
    <property type="match status" value="1"/>
</dbReference>
<dbReference type="GO" id="GO:0043565">
    <property type="term" value="F:sequence-specific DNA binding"/>
    <property type="evidence" value="ECO:0007669"/>
    <property type="project" value="TreeGrafter"/>
</dbReference>
<reference evidence="7" key="1">
    <citation type="submission" date="2016-10" db="EMBL/GenBank/DDBJ databases">
        <authorList>
            <person name="Varghese N."/>
            <person name="Submissions S."/>
        </authorList>
    </citation>
    <scope>NUCLEOTIDE SEQUENCE [LARGE SCALE GENOMIC DNA]</scope>
    <source>
        <strain evidence="7">NRRL B-51270</strain>
    </source>
</reference>
<keyword evidence="3" id="KW-0238">DNA-binding</keyword>
<dbReference type="SUPFAM" id="SSF46785">
    <property type="entry name" value="Winged helix' DNA-binding domain"/>
    <property type="match status" value="1"/>
</dbReference>
<dbReference type="Pfam" id="PF00126">
    <property type="entry name" value="HTH_1"/>
    <property type="match status" value="1"/>
</dbReference>
<dbReference type="InterPro" id="IPR000847">
    <property type="entry name" value="LysR_HTH_N"/>
</dbReference>
<gene>
    <name evidence="6" type="ORF">SAMN05216421_0873</name>
</gene>
<evidence type="ECO:0000256" key="1">
    <source>
        <dbReference type="ARBA" id="ARBA00009437"/>
    </source>
</evidence>
<dbReference type="GO" id="GO:0003700">
    <property type="term" value="F:DNA-binding transcription factor activity"/>
    <property type="evidence" value="ECO:0007669"/>
    <property type="project" value="InterPro"/>
</dbReference>
<accession>A0A1H1PAN8</accession>
<evidence type="ECO:0000259" key="5">
    <source>
        <dbReference type="PROSITE" id="PS50931"/>
    </source>
</evidence>
<dbReference type="InterPro" id="IPR058163">
    <property type="entry name" value="LysR-type_TF_proteobact-type"/>
</dbReference>
<keyword evidence="4" id="KW-0804">Transcription</keyword>
<protein>
    <submittedName>
        <fullName evidence="6">Transcriptional regulator, LysR family</fullName>
    </submittedName>
</protein>